<gene>
    <name evidence="2" type="ORF">BBJK_02028</name>
</gene>
<dbReference type="EMBL" id="AP018131">
    <property type="protein sequence ID" value="BBA48384.1"/>
    <property type="molecule type" value="Genomic_DNA"/>
</dbReference>
<accession>A0A286TDF4</accession>
<protein>
    <submittedName>
        <fullName evidence="2">Uncharacterized protein</fullName>
    </submittedName>
</protein>
<evidence type="ECO:0000256" key="1">
    <source>
        <dbReference type="SAM" id="MobiDB-lite"/>
    </source>
</evidence>
<proteinExistence type="predicted"/>
<organism evidence="2 3">
    <name type="scientific">Bifidobacterium bifidum LMG 13195</name>
    <dbReference type="NCBI Taxonomy" id="1207542"/>
    <lineage>
        <taxon>Bacteria</taxon>
        <taxon>Bacillati</taxon>
        <taxon>Actinomycetota</taxon>
        <taxon>Actinomycetes</taxon>
        <taxon>Bifidobacteriales</taxon>
        <taxon>Bifidobacteriaceae</taxon>
        <taxon>Bifidobacterium</taxon>
    </lineage>
</organism>
<sequence length="37" mass="3796">MTADRSAQGPAALSAGPAPMPPIANRMSVIRYDGILV</sequence>
<name>A0A286TDF4_BIFBI</name>
<dbReference type="AlphaFoldDB" id="A0A286TDF4"/>
<reference evidence="2 3" key="1">
    <citation type="journal article" date="2017" name="Biosci. Biotechnol. Biochem.">
        <title>Identification and characterization of a sulfoglycosidase from Bifidobacterium bifidum implicated in mucin glycan utilization.</title>
        <authorList>
            <person name="Katoh T."/>
            <person name="Maeshibu T."/>
            <person name="Kikkawa K."/>
            <person name="Gotoh A."/>
            <person name="Tomabechi Y."/>
            <person name="Nakamura M."/>
            <person name="Liao W.-H."/>
            <person name="Yamaguchi M."/>
            <person name="Ashida H."/>
            <person name="Yamamoto K."/>
            <person name="Katayama T."/>
        </authorList>
    </citation>
    <scope>NUCLEOTIDE SEQUENCE [LARGE SCALE GENOMIC DNA]</scope>
    <source>
        <strain evidence="2 3">JCM 7004</strain>
    </source>
</reference>
<evidence type="ECO:0000313" key="2">
    <source>
        <dbReference type="EMBL" id="BBA48384.1"/>
    </source>
</evidence>
<feature type="region of interest" description="Disordered" evidence="1">
    <location>
        <begin position="1"/>
        <end position="22"/>
    </location>
</feature>
<evidence type="ECO:0000313" key="3">
    <source>
        <dbReference type="Proteomes" id="UP000262177"/>
    </source>
</evidence>
<dbReference type="Proteomes" id="UP000262177">
    <property type="component" value="Chromosome"/>
</dbReference>